<keyword evidence="3 6" id="KW-1133">Transmembrane helix</keyword>
<name>A0A0E2H5X0_9FIRM</name>
<protein>
    <recommendedName>
        <fullName evidence="5">Signal peptidase I</fullName>
        <ecNumber evidence="5">3.4.21.89</ecNumber>
    </recommendedName>
</protein>
<proteinExistence type="predicted"/>
<evidence type="ECO:0000256" key="6">
    <source>
        <dbReference type="SAM" id="Phobius"/>
    </source>
</evidence>
<evidence type="ECO:0000313" key="8">
    <source>
        <dbReference type="Proteomes" id="UP000013085"/>
    </source>
</evidence>
<dbReference type="EC" id="3.4.21.89" evidence="5"/>
<feature type="transmembrane region" description="Helical" evidence="6">
    <location>
        <begin position="138"/>
        <end position="156"/>
    </location>
</feature>
<dbReference type="NCBIfam" id="TIGR02228">
    <property type="entry name" value="sigpep_I_arch"/>
    <property type="match status" value="1"/>
</dbReference>
<dbReference type="GO" id="GO:0004252">
    <property type="term" value="F:serine-type endopeptidase activity"/>
    <property type="evidence" value="ECO:0007669"/>
    <property type="project" value="UniProtKB-UniRule"/>
</dbReference>
<dbReference type="EMBL" id="AGYR01000042">
    <property type="protein sequence ID" value="ENZ11541.1"/>
    <property type="molecule type" value="Genomic_DNA"/>
</dbReference>
<evidence type="ECO:0000313" key="7">
    <source>
        <dbReference type="EMBL" id="ENZ11541.1"/>
    </source>
</evidence>
<comment type="subcellular location">
    <subcellularLocation>
        <location evidence="1">Membrane</location>
    </subcellularLocation>
</comment>
<dbReference type="RefSeq" id="WP_002588514.1">
    <property type="nucleotide sequence ID" value="NZ_KB850981.1"/>
</dbReference>
<evidence type="ECO:0000256" key="2">
    <source>
        <dbReference type="ARBA" id="ARBA00022692"/>
    </source>
</evidence>
<dbReference type="PATRIC" id="fig|999408.3.peg.4159"/>
<dbReference type="GO" id="GO:0016020">
    <property type="term" value="C:membrane"/>
    <property type="evidence" value="ECO:0007669"/>
    <property type="project" value="UniProtKB-SubCell"/>
</dbReference>
<reference evidence="7 8" key="1">
    <citation type="submission" date="2013-01" db="EMBL/GenBank/DDBJ databases">
        <title>The Genome Sequence of Clostridium clostridioforme 90A8.</title>
        <authorList>
            <consortium name="The Broad Institute Genome Sequencing Platform"/>
            <person name="Earl A."/>
            <person name="Ward D."/>
            <person name="Feldgarden M."/>
            <person name="Gevers D."/>
            <person name="Courvalin P."/>
            <person name="Lambert T."/>
            <person name="Walker B."/>
            <person name="Young S.K."/>
            <person name="Zeng Q."/>
            <person name="Gargeya S."/>
            <person name="Fitzgerald M."/>
            <person name="Haas B."/>
            <person name="Abouelleil A."/>
            <person name="Alvarado L."/>
            <person name="Arachchi H.M."/>
            <person name="Berlin A.M."/>
            <person name="Chapman S.B."/>
            <person name="Dewar J."/>
            <person name="Goldberg J."/>
            <person name="Griggs A."/>
            <person name="Gujja S."/>
            <person name="Hansen M."/>
            <person name="Howarth C."/>
            <person name="Imamovic A."/>
            <person name="Larimer J."/>
            <person name="McCowan C."/>
            <person name="Murphy C."/>
            <person name="Neiman D."/>
            <person name="Pearson M."/>
            <person name="Priest M."/>
            <person name="Roberts A."/>
            <person name="Saif S."/>
            <person name="Shea T."/>
            <person name="Sisk P."/>
            <person name="Sykes S."/>
            <person name="Wortman J."/>
            <person name="Nusbaum C."/>
            <person name="Birren B."/>
        </authorList>
    </citation>
    <scope>NUCLEOTIDE SEQUENCE [LARGE SCALE GENOMIC DNA]</scope>
    <source>
        <strain evidence="7 8">90A8</strain>
    </source>
</reference>
<sequence>MNVLKQLFNILSWPVYLCIAGYLLIAAPMLAGYRPVVVLSGSMEPAFPVGSVIYYKAASFEQIQEGDPITFHAGEAGSLVTHRVVEKQELSRDFITRGDANETADPNPVSYDRVAGRASDVKIPYAGYFVTYGRTPQAIGVMGGILVIGILLDFICPGKRREEKA</sequence>
<dbReference type="InterPro" id="IPR019533">
    <property type="entry name" value="Peptidase_S26"/>
</dbReference>
<dbReference type="GeneID" id="57960895"/>
<dbReference type="CDD" id="cd06530">
    <property type="entry name" value="S26_SPase_I"/>
    <property type="match status" value="1"/>
</dbReference>
<dbReference type="GO" id="GO:0006465">
    <property type="term" value="P:signal peptide processing"/>
    <property type="evidence" value="ECO:0007669"/>
    <property type="project" value="UniProtKB-UniRule"/>
</dbReference>
<dbReference type="MEROPS" id="S26.011"/>
<evidence type="ECO:0000256" key="1">
    <source>
        <dbReference type="ARBA" id="ARBA00004370"/>
    </source>
</evidence>
<dbReference type="SUPFAM" id="SSF51306">
    <property type="entry name" value="LexA/Signal peptidase"/>
    <property type="match status" value="1"/>
</dbReference>
<evidence type="ECO:0000256" key="5">
    <source>
        <dbReference type="NCBIfam" id="TIGR02228"/>
    </source>
</evidence>
<dbReference type="AlphaFoldDB" id="A0A0E2H5X0"/>
<evidence type="ECO:0000256" key="4">
    <source>
        <dbReference type="ARBA" id="ARBA00023136"/>
    </source>
</evidence>
<feature type="transmembrane region" description="Helical" evidence="6">
    <location>
        <begin position="7"/>
        <end position="31"/>
    </location>
</feature>
<organism evidence="7 8">
    <name type="scientific">[Clostridium] clostridioforme 90A8</name>
    <dbReference type="NCBI Taxonomy" id="999408"/>
    <lineage>
        <taxon>Bacteria</taxon>
        <taxon>Bacillati</taxon>
        <taxon>Bacillota</taxon>
        <taxon>Clostridia</taxon>
        <taxon>Lachnospirales</taxon>
        <taxon>Lachnospiraceae</taxon>
        <taxon>Enterocloster</taxon>
    </lineage>
</organism>
<dbReference type="GO" id="GO:0009003">
    <property type="term" value="F:signal peptidase activity"/>
    <property type="evidence" value="ECO:0007669"/>
    <property type="project" value="UniProtKB-EC"/>
</dbReference>
<dbReference type="InterPro" id="IPR036286">
    <property type="entry name" value="LexA/Signal_pep-like_sf"/>
</dbReference>
<comment type="caution">
    <text evidence="7">The sequence shown here is derived from an EMBL/GenBank/DDBJ whole genome shotgun (WGS) entry which is preliminary data.</text>
</comment>
<dbReference type="PANTHER" id="PTHR10806">
    <property type="entry name" value="SIGNAL PEPTIDASE COMPLEX CATALYTIC SUBUNIT SEC11"/>
    <property type="match status" value="1"/>
</dbReference>
<dbReference type="Proteomes" id="UP000013085">
    <property type="component" value="Unassembled WGS sequence"/>
</dbReference>
<dbReference type="InterPro" id="IPR001733">
    <property type="entry name" value="Peptidase_S26B"/>
</dbReference>
<keyword evidence="4 6" id="KW-0472">Membrane</keyword>
<gene>
    <name evidence="7" type="ORF">HMPREF1090_03896</name>
</gene>
<evidence type="ECO:0000256" key="3">
    <source>
        <dbReference type="ARBA" id="ARBA00022989"/>
    </source>
</evidence>
<dbReference type="HOGENOM" id="CLU_089996_2_3_9"/>
<dbReference type="PANTHER" id="PTHR10806:SF6">
    <property type="entry name" value="SIGNAL PEPTIDASE COMPLEX CATALYTIC SUBUNIT SEC11"/>
    <property type="match status" value="1"/>
</dbReference>
<dbReference type="PRINTS" id="PR00728">
    <property type="entry name" value="SIGNALPTASE"/>
</dbReference>
<keyword evidence="2 6" id="KW-0812">Transmembrane</keyword>
<accession>A0A0E2H5X0</accession>